<accession>A0ACC0NN56</accession>
<organism evidence="1 2">
    <name type="scientific">Rhododendron molle</name>
    <name type="common">Chinese azalea</name>
    <name type="synonym">Azalea mollis</name>
    <dbReference type="NCBI Taxonomy" id="49168"/>
    <lineage>
        <taxon>Eukaryota</taxon>
        <taxon>Viridiplantae</taxon>
        <taxon>Streptophyta</taxon>
        <taxon>Embryophyta</taxon>
        <taxon>Tracheophyta</taxon>
        <taxon>Spermatophyta</taxon>
        <taxon>Magnoliopsida</taxon>
        <taxon>eudicotyledons</taxon>
        <taxon>Gunneridae</taxon>
        <taxon>Pentapetalae</taxon>
        <taxon>asterids</taxon>
        <taxon>Ericales</taxon>
        <taxon>Ericaceae</taxon>
        <taxon>Ericoideae</taxon>
        <taxon>Rhodoreae</taxon>
        <taxon>Rhododendron</taxon>
    </lineage>
</organism>
<sequence>MAEEQVLRSEPPPPPPPKANDNQSSGGGGGGEQAGDDKLVFWVERLTACLVINCWVPSDPCYYHGFYSLEK</sequence>
<evidence type="ECO:0000313" key="1">
    <source>
        <dbReference type="EMBL" id="KAI8554007.1"/>
    </source>
</evidence>
<keyword evidence="2" id="KW-1185">Reference proteome</keyword>
<gene>
    <name evidence="1" type="ORF">RHMOL_Rhmol05G0063500</name>
</gene>
<reference evidence="1" key="1">
    <citation type="submission" date="2022-02" db="EMBL/GenBank/DDBJ databases">
        <title>Plant Genome Project.</title>
        <authorList>
            <person name="Zhang R.-G."/>
        </authorList>
    </citation>
    <scope>NUCLEOTIDE SEQUENCE</scope>
    <source>
        <strain evidence="1">AT1</strain>
    </source>
</reference>
<dbReference type="Proteomes" id="UP001062846">
    <property type="component" value="Chromosome 5"/>
</dbReference>
<name>A0ACC0NN56_RHOML</name>
<protein>
    <submittedName>
        <fullName evidence="1">Uncharacterized protein</fullName>
    </submittedName>
</protein>
<evidence type="ECO:0000313" key="2">
    <source>
        <dbReference type="Proteomes" id="UP001062846"/>
    </source>
</evidence>
<dbReference type="EMBL" id="CM046392">
    <property type="protein sequence ID" value="KAI8554007.1"/>
    <property type="molecule type" value="Genomic_DNA"/>
</dbReference>
<comment type="caution">
    <text evidence="1">The sequence shown here is derived from an EMBL/GenBank/DDBJ whole genome shotgun (WGS) entry which is preliminary data.</text>
</comment>
<proteinExistence type="predicted"/>